<evidence type="ECO:0000313" key="2">
    <source>
        <dbReference type="EMBL" id="TFW27362.1"/>
    </source>
</evidence>
<sequence>MNLWFRLIWMLLTSRLRPRAGIFDTTVLRMRVLPNDLDFNGHVNNGRYYTLADIGRMDFVLRTGAAKVALQRKAAPIVGDNMAKFRKDLKLFERYELHTRVLGWDEKWVFMEHRFVRGGRVGGLVLMRGLFRARDGVVTPAELLHDMQVDVPSPALPAWVAEWSAACDRLAGDVRAEEALAATPPAPGHRAPELPAARPGHLGGR</sequence>
<dbReference type="PANTHER" id="PTHR12475:SF4">
    <property type="entry name" value="PROTEIN THEM6"/>
    <property type="match status" value="1"/>
</dbReference>
<name>A0A4Y9SKZ5_9BURK</name>
<dbReference type="RefSeq" id="WP_135205888.1">
    <property type="nucleotide sequence ID" value="NZ_SPVF01000056.1"/>
</dbReference>
<keyword evidence="3" id="KW-1185">Reference proteome</keyword>
<feature type="region of interest" description="Disordered" evidence="1">
    <location>
        <begin position="182"/>
        <end position="205"/>
    </location>
</feature>
<evidence type="ECO:0000256" key="1">
    <source>
        <dbReference type="SAM" id="MobiDB-lite"/>
    </source>
</evidence>
<dbReference type="Pfam" id="PF13279">
    <property type="entry name" value="4HBT_2"/>
    <property type="match status" value="1"/>
</dbReference>
<proteinExistence type="predicted"/>
<dbReference type="PANTHER" id="PTHR12475">
    <property type="match status" value="1"/>
</dbReference>
<dbReference type="AlphaFoldDB" id="A0A4Y9SKZ5"/>
<reference evidence="2 3" key="1">
    <citation type="submission" date="2019-03" db="EMBL/GenBank/DDBJ databases">
        <title>Draft Genome Sequence of Massilia arenosa sp. nov., a Novel Massilia Species Isolated from a Sandy-loam Maize Soil.</title>
        <authorList>
            <person name="Raths R."/>
            <person name="Peta V."/>
            <person name="Bucking H."/>
        </authorList>
    </citation>
    <scope>NUCLEOTIDE SEQUENCE [LARGE SCALE GENOMIC DNA]</scope>
    <source>
        <strain evidence="2 3">MC02</strain>
    </source>
</reference>
<accession>A0A4Y9SKZ5</accession>
<dbReference type="OrthoDB" id="3727779at2"/>
<dbReference type="InterPro" id="IPR051490">
    <property type="entry name" value="THEM6_lcsJ_thioesterase"/>
</dbReference>
<dbReference type="EMBL" id="SPVF01000056">
    <property type="protein sequence ID" value="TFW27362.1"/>
    <property type="molecule type" value="Genomic_DNA"/>
</dbReference>
<dbReference type="Proteomes" id="UP000298438">
    <property type="component" value="Unassembled WGS sequence"/>
</dbReference>
<dbReference type="CDD" id="cd00586">
    <property type="entry name" value="4HBT"/>
    <property type="match status" value="1"/>
</dbReference>
<organism evidence="2 3">
    <name type="scientific">Zemynaea arenosa</name>
    <dbReference type="NCBI Taxonomy" id="2561931"/>
    <lineage>
        <taxon>Bacteria</taxon>
        <taxon>Pseudomonadati</taxon>
        <taxon>Pseudomonadota</taxon>
        <taxon>Betaproteobacteria</taxon>
        <taxon>Burkholderiales</taxon>
        <taxon>Oxalobacteraceae</taxon>
        <taxon>Telluria group</taxon>
        <taxon>Zemynaea</taxon>
    </lineage>
</organism>
<protein>
    <submittedName>
        <fullName evidence="2">Thioesterase</fullName>
    </submittedName>
</protein>
<gene>
    <name evidence="2" type="ORF">E4L96_03725</name>
</gene>
<dbReference type="SUPFAM" id="SSF54637">
    <property type="entry name" value="Thioesterase/thiol ester dehydrase-isomerase"/>
    <property type="match status" value="1"/>
</dbReference>
<dbReference type="Gene3D" id="3.10.129.10">
    <property type="entry name" value="Hotdog Thioesterase"/>
    <property type="match status" value="1"/>
</dbReference>
<comment type="caution">
    <text evidence="2">The sequence shown here is derived from an EMBL/GenBank/DDBJ whole genome shotgun (WGS) entry which is preliminary data.</text>
</comment>
<evidence type="ECO:0000313" key="3">
    <source>
        <dbReference type="Proteomes" id="UP000298438"/>
    </source>
</evidence>
<dbReference type="InterPro" id="IPR029069">
    <property type="entry name" value="HotDog_dom_sf"/>
</dbReference>